<feature type="domain" description="Cupin type-2" evidence="1">
    <location>
        <begin position="32"/>
        <end position="93"/>
    </location>
</feature>
<dbReference type="InterPro" id="IPR052535">
    <property type="entry name" value="Bacilysin_H2HPP_isomerase"/>
</dbReference>
<dbReference type="SUPFAM" id="SSF51182">
    <property type="entry name" value="RmlC-like cupins"/>
    <property type="match status" value="1"/>
</dbReference>
<dbReference type="EMBL" id="AP025628">
    <property type="protein sequence ID" value="BDG61336.1"/>
    <property type="molecule type" value="Genomic_DNA"/>
</dbReference>
<protein>
    <recommendedName>
        <fullName evidence="1">Cupin type-2 domain-containing protein</fullName>
    </recommendedName>
</protein>
<evidence type="ECO:0000313" key="2">
    <source>
        <dbReference type="EMBL" id="BDG61336.1"/>
    </source>
</evidence>
<dbReference type="AlphaFoldDB" id="A0AA35G6I0"/>
<dbReference type="Gene3D" id="2.60.120.10">
    <property type="entry name" value="Jelly Rolls"/>
    <property type="match status" value="1"/>
</dbReference>
<evidence type="ECO:0000313" key="3">
    <source>
        <dbReference type="Proteomes" id="UP001163687"/>
    </source>
</evidence>
<dbReference type="CDD" id="cd02238">
    <property type="entry name" value="cupin_KdgF"/>
    <property type="match status" value="1"/>
</dbReference>
<dbReference type="InterPro" id="IPR014710">
    <property type="entry name" value="RmlC-like_jellyroll"/>
</dbReference>
<dbReference type="RefSeq" id="WP_264841992.1">
    <property type="nucleotide sequence ID" value="NZ_AP025628.1"/>
</dbReference>
<dbReference type="PANTHER" id="PTHR40112">
    <property type="entry name" value="H2HPP ISOMERASE"/>
    <property type="match status" value="1"/>
</dbReference>
<reference evidence="2" key="1">
    <citation type="submission" date="2022-03" db="EMBL/GenBank/DDBJ databases">
        <title>Complete genome sequence of Caldinitratiruptor microaerophilus.</title>
        <authorList>
            <person name="Mukaiyama R."/>
            <person name="Nishiyama T."/>
            <person name="Ueda K."/>
        </authorList>
    </citation>
    <scope>NUCLEOTIDE SEQUENCE</scope>
    <source>
        <strain evidence="2">JCM 16183</strain>
    </source>
</reference>
<dbReference type="Proteomes" id="UP001163687">
    <property type="component" value="Chromosome"/>
</dbReference>
<name>A0AA35G6I0_9FIRM</name>
<dbReference type="InterPro" id="IPR025499">
    <property type="entry name" value="KdgF"/>
</dbReference>
<dbReference type="InterPro" id="IPR011051">
    <property type="entry name" value="RmlC_Cupin_sf"/>
</dbReference>
<dbReference type="Pfam" id="PF07883">
    <property type="entry name" value="Cupin_2"/>
    <property type="match status" value="1"/>
</dbReference>
<accession>A0AA35G6I0</accession>
<dbReference type="PIRSF" id="PIRSF029883">
    <property type="entry name" value="KdgF"/>
    <property type="match status" value="1"/>
</dbReference>
<keyword evidence="3" id="KW-1185">Reference proteome</keyword>
<gene>
    <name evidence="2" type="ORF">caldi_24260</name>
</gene>
<proteinExistence type="predicted"/>
<organism evidence="2 3">
    <name type="scientific">Caldinitratiruptor microaerophilus</name>
    <dbReference type="NCBI Taxonomy" id="671077"/>
    <lineage>
        <taxon>Bacteria</taxon>
        <taxon>Bacillati</taxon>
        <taxon>Bacillota</taxon>
        <taxon>Clostridia</taxon>
        <taxon>Eubacteriales</taxon>
        <taxon>Symbiobacteriaceae</taxon>
        <taxon>Caldinitratiruptor</taxon>
    </lineage>
</organism>
<evidence type="ECO:0000259" key="1">
    <source>
        <dbReference type="Pfam" id="PF07883"/>
    </source>
</evidence>
<dbReference type="PANTHER" id="PTHR40112:SF1">
    <property type="entry name" value="H2HPP ISOMERASE"/>
    <property type="match status" value="1"/>
</dbReference>
<dbReference type="InterPro" id="IPR013096">
    <property type="entry name" value="Cupin_2"/>
</dbReference>
<sequence length="106" mass="11746">MFVGKGEPTPVEMIPGIFRKTMSTTAGMMLCEMTLRSGTHVPAHSHPHEQIGYVVSGSLRLRIGSEERRLDPGDAYGIPGGVEHEAWAEADTVLVEVFHPQREDYR</sequence>
<dbReference type="KEGG" id="cmic:caldi_24260"/>